<feature type="region of interest" description="Disordered" evidence="1">
    <location>
        <begin position="175"/>
        <end position="201"/>
    </location>
</feature>
<evidence type="ECO:0000256" key="1">
    <source>
        <dbReference type="SAM" id="MobiDB-lite"/>
    </source>
</evidence>
<dbReference type="AlphaFoldDB" id="A0A699I0Z4"/>
<reference evidence="2" key="1">
    <citation type="journal article" date="2019" name="Sci. Rep.">
        <title>Draft genome of Tanacetum cinerariifolium, the natural source of mosquito coil.</title>
        <authorList>
            <person name="Yamashiro T."/>
            <person name="Shiraishi A."/>
            <person name="Satake H."/>
            <person name="Nakayama K."/>
        </authorList>
    </citation>
    <scope>NUCLEOTIDE SEQUENCE</scope>
</reference>
<sequence>MGHGLGHDSALGLAHSSFPFNDDEDNSHAEEVSPVKPKKPLKRAAKTNKDDPKEGKEAPKEWTVAEEIELCQNAEMPYFYQNQGRKKSKTSETTSGSTSGGINLNEEADEVGQETQEFRPMGRYRAKAKKKAAGSSSGGSSSFVDLVADKFYNMKQKNGKEGQGTTVLYRLEESGAEYPGGRGSRNCTAEKAETRNLASNA</sequence>
<evidence type="ECO:0000313" key="2">
    <source>
        <dbReference type="EMBL" id="GEZ13741.1"/>
    </source>
</evidence>
<organism evidence="2">
    <name type="scientific">Tanacetum cinerariifolium</name>
    <name type="common">Dalmatian daisy</name>
    <name type="synonym">Chrysanthemum cinerariifolium</name>
    <dbReference type="NCBI Taxonomy" id="118510"/>
    <lineage>
        <taxon>Eukaryota</taxon>
        <taxon>Viridiplantae</taxon>
        <taxon>Streptophyta</taxon>
        <taxon>Embryophyta</taxon>
        <taxon>Tracheophyta</taxon>
        <taxon>Spermatophyta</taxon>
        <taxon>Magnoliopsida</taxon>
        <taxon>eudicotyledons</taxon>
        <taxon>Gunneridae</taxon>
        <taxon>Pentapetalae</taxon>
        <taxon>asterids</taxon>
        <taxon>campanulids</taxon>
        <taxon>Asterales</taxon>
        <taxon>Asteraceae</taxon>
        <taxon>Asteroideae</taxon>
        <taxon>Anthemideae</taxon>
        <taxon>Anthemidinae</taxon>
        <taxon>Tanacetum</taxon>
    </lineage>
</organism>
<protein>
    <submittedName>
        <fullName evidence="2">Uncharacterized protein</fullName>
    </submittedName>
</protein>
<gene>
    <name evidence="2" type="ORF">Tci_485714</name>
</gene>
<feature type="region of interest" description="Disordered" evidence="1">
    <location>
        <begin position="1"/>
        <end position="63"/>
    </location>
</feature>
<name>A0A699I0Z4_TANCI</name>
<feature type="compositionally biased region" description="Low complexity" evidence="1">
    <location>
        <begin position="91"/>
        <end position="101"/>
    </location>
</feature>
<comment type="caution">
    <text evidence="2">The sequence shown here is derived from an EMBL/GenBank/DDBJ whole genome shotgun (WGS) entry which is preliminary data.</text>
</comment>
<feature type="region of interest" description="Disordered" evidence="1">
    <location>
        <begin position="82"/>
        <end position="141"/>
    </location>
</feature>
<proteinExistence type="predicted"/>
<dbReference type="EMBL" id="BKCJ010244743">
    <property type="protein sequence ID" value="GEZ13741.1"/>
    <property type="molecule type" value="Genomic_DNA"/>
</dbReference>
<feature type="compositionally biased region" description="Basic and acidic residues" evidence="1">
    <location>
        <begin position="47"/>
        <end position="60"/>
    </location>
</feature>
<accession>A0A699I0Z4</accession>
<feature type="compositionally biased region" description="Basic residues" evidence="1">
    <location>
        <begin position="36"/>
        <end position="46"/>
    </location>
</feature>
<feature type="compositionally biased region" description="Basic residues" evidence="1">
    <location>
        <begin position="122"/>
        <end position="132"/>
    </location>
</feature>